<dbReference type="Gene3D" id="2.120.10.30">
    <property type="entry name" value="TolB, C-terminal domain"/>
    <property type="match status" value="1"/>
</dbReference>
<evidence type="ECO:0008006" key="4">
    <source>
        <dbReference type="Google" id="ProtNLM"/>
    </source>
</evidence>
<organism evidence="2 3">
    <name type="scientific">Streptomyces tubbatahanensis</name>
    <dbReference type="NCBI Taxonomy" id="2923272"/>
    <lineage>
        <taxon>Bacteria</taxon>
        <taxon>Bacillati</taxon>
        <taxon>Actinomycetota</taxon>
        <taxon>Actinomycetes</taxon>
        <taxon>Kitasatosporales</taxon>
        <taxon>Streptomycetaceae</taxon>
        <taxon>Streptomyces</taxon>
    </lineage>
</organism>
<gene>
    <name evidence="2" type="ORF">MMF93_01740</name>
</gene>
<reference evidence="2 3" key="1">
    <citation type="journal article" date="2023" name="Microbiol. Spectr.">
        <title>Synergy between Genome Mining, Metabolomics, and Bioinformatics Uncovers Antibacterial Chlorinated Carbazole Alkaloids and Their Biosynthetic Gene Cluster from Streptomyces tubbatahanensis sp. nov., a Novel Actinomycete Isolated from Sulu Sea, Philippines.</title>
        <authorList>
            <person name="Tenebro C.P."/>
            <person name="Trono D.J.V.L."/>
            <person name="Balida L.A.P."/>
            <person name="Bayog L.K.A."/>
            <person name="Bruna J.R."/>
            <person name="Sabido E.M."/>
            <person name="Caspe D.P.C."/>
            <person name="de Los Santos E.L.C."/>
            <person name="Saludes J.P."/>
            <person name="Dalisay D.S."/>
        </authorList>
    </citation>
    <scope>NUCLEOTIDE SEQUENCE [LARGE SCALE GENOMIC DNA]</scope>
    <source>
        <strain evidence="2 3">DSD3025</strain>
    </source>
</reference>
<feature type="region of interest" description="Disordered" evidence="1">
    <location>
        <begin position="1"/>
        <end position="29"/>
    </location>
</feature>
<dbReference type="Proteomes" id="UP001202244">
    <property type="component" value="Chromosome"/>
</dbReference>
<evidence type="ECO:0000256" key="1">
    <source>
        <dbReference type="SAM" id="MobiDB-lite"/>
    </source>
</evidence>
<dbReference type="RefSeq" id="WP_242748860.1">
    <property type="nucleotide sequence ID" value="NZ_CP093846.1"/>
</dbReference>
<keyword evidence="3" id="KW-1185">Reference proteome</keyword>
<dbReference type="EMBL" id="CP093846">
    <property type="protein sequence ID" value="UNS95330.1"/>
    <property type="molecule type" value="Genomic_DNA"/>
</dbReference>
<protein>
    <recommendedName>
        <fullName evidence="4">Biopolymer transporter Tol</fullName>
    </recommendedName>
</protein>
<dbReference type="InterPro" id="IPR011042">
    <property type="entry name" value="6-blade_b-propeller_TolB-like"/>
</dbReference>
<evidence type="ECO:0000313" key="3">
    <source>
        <dbReference type="Proteomes" id="UP001202244"/>
    </source>
</evidence>
<name>A0ABY3XLQ1_9ACTN</name>
<proteinExistence type="predicted"/>
<dbReference type="SUPFAM" id="SSF69304">
    <property type="entry name" value="Tricorn protease N-terminal domain"/>
    <property type="match status" value="1"/>
</dbReference>
<evidence type="ECO:0000313" key="2">
    <source>
        <dbReference type="EMBL" id="UNS95330.1"/>
    </source>
</evidence>
<sequence>MSDSRDTGMRPRQLKPGQRTVVWTAGPDSPEPRKLFETADLLLEAPNWSHDGTHLLLNGAGRMWRLDLQQPTALHEIPLTGVPEVNNDHLLSPDGRTLHVSGMDGHLYAAPATGGEGTRLTSDDETLHFLHGISPDGATLAYVALPRDTDGAAGRLALMPATGGASHTLDTGPGHIDGPEYAPDGVWIHLNSEAFTTAPGHAQICRIPAAGGPLKRLVESETVDWFPHLSPDGRYATYLAFPPGTLGHPEDLDVHVHLVATDDWARPLHSYPLFGGQGTLNVNSWAPDSRRFAMVSYPLPGA</sequence>
<accession>A0ABY3XLQ1</accession>